<dbReference type="EMBL" id="CP104013">
    <property type="protein sequence ID" value="UYP47432.1"/>
    <property type="molecule type" value="Genomic_DNA"/>
</dbReference>
<reference evidence="1" key="1">
    <citation type="submission" date="2022-09" db="EMBL/GenBank/DDBJ databases">
        <title>Actin cytoskeleton and complex cell architecture in an #Asgard archaeon.</title>
        <authorList>
            <person name="Ponce Toledo R.I."/>
            <person name="Schleper C."/>
            <person name="Rodrigues Oliveira T."/>
            <person name="Wollweber F."/>
            <person name="Xu J."/>
            <person name="Rittmann S."/>
            <person name="Klingl A."/>
            <person name="Pilhofer M."/>
        </authorList>
    </citation>
    <scope>NUCLEOTIDE SEQUENCE</scope>
    <source>
        <strain evidence="1">B-35</strain>
    </source>
</reference>
<proteinExistence type="predicted"/>
<gene>
    <name evidence="1" type="ORF">NEF87_003717</name>
</gene>
<keyword evidence="2" id="KW-1185">Reference proteome</keyword>
<evidence type="ECO:0000313" key="2">
    <source>
        <dbReference type="Proteomes" id="UP001208689"/>
    </source>
</evidence>
<dbReference type="Proteomes" id="UP001208689">
    <property type="component" value="Chromosome"/>
</dbReference>
<protein>
    <submittedName>
        <fullName evidence="1">Uncharacterized protein</fullName>
    </submittedName>
</protein>
<name>A0ABY6HV86_9ARCH</name>
<sequence>MQMVEAIILSFETKEKSFEILTQYPSDFQMISSSFQSLHDQLKDHSSNRVLTYKDDLYFFSAYSFGSDQEFSVIFVHENPEANVNYEKALIDLTTEILIGIGPILLKTPQKVQSDSNLVQKIENILISNFKIGSLYLFKDPNLQLILTMRNPLKRAIFQILRKNGSIAKKQLIDQLQIQFSSNFLNVDAVLHLLTNDGFIKQKYHDDLLDVYVYLVSDLLLYRVPPLNLADSLLKSEIKNDLEKQYLQELIGFFKSYQFDERYELETVVPTIFNLDIYSIIHNLRVKLFKRIDLEHKLYGEFGQDSLNLVLHQLFKAKFITIMNDEMGREIIGLISEFKGKKFTPLYLLEILQSQYQQKYQVPQVILQHLFFLLKEGNEIEGKLKKLYDEFIMTYPSLKS</sequence>
<organism evidence="1 2">
    <name type="scientific">Candidatus Lokiarchaeum ossiferum</name>
    <dbReference type="NCBI Taxonomy" id="2951803"/>
    <lineage>
        <taxon>Archaea</taxon>
        <taxon>Promethearchaeati</taxon>
        <taxon>Promethearchaeota</taxon>
        <taxon>Promethearchaeia</taxon>
        <taxon>Promethearchaeales</taxon>
        <taxon>Promethearchaeaceae</taxon>
        <taxon>Candidatus Lokiarchaeum</taxon>
    </lineage>
</organism>
<accession>A0ABY6HV86</accession>
<evidence type="ECO:0000313" key="1">
    <source>
        <dbReference type="EMBL" id="UYP47432.1"/>
    </source>
</evidence>